<name>A0ABV0KBS4_9CYAN</name>
<gene>
    <name evidence="1" type="ORF">NC992_25405</name>
</gene>
<evidence type="ECO:0000313" key="2">
    <source>
        <dbReference type="Proteomes" id="UP001482513"/>
    </source>
</evidence>
<sequence>MTWQCPYTPLELHQLNPDDFAYGDRVVLPDGRTGMVSKVGYKYGHVDADSGADWKGYLSELRPAILDEVGQPRVQQLSLL</sequence>
<reference evidence="1 2" key="1">
    <citation type="submission" date="2022-04" db="EMBL/GenBank/DDBJ databases">
        <title>Positive selection, recombination, and allopatry shape intraspecific diversity of widespread and dominant cyanobacteria.</title>
        <authorList>
            <person name="Wei J."/>
            <person name="Shu W."/>
            <person name="Hu C."/>
        </authorList>
    </citation>
    <scope>NUCLEOTIDE SEQUENCE [LARGE SCALE GENOMIC DNA]</scope>
    <source>
        <strain evidence="1 2">DQ-A4</strain>
    </source>
</reference>
<dbReference type="EMBL" id="JAMPKX010000024">
    <property type="protein sequence ID" value="MEP0950230.1"/>
    <property type="molecule type" value="Genomic_DNA"/>
</dbReference>
<organism evidence="1 2">
    <name type="scientific">Leptolyngbya subtilissima DQ-A4</name>
    <dbReference type="NCBI Taxonomy" id="2933933"/>
    <lineage>
        <taxon>Bacteria</taxon>
        <taxon>Bacillati</taxon>
        <taxon>Cyanobacteriota</taxon>
        <taxon>Cyanophyceae</taxon>
        <taxon>Leptolyngbyales</taxon>
        <taxon>Leptolyngbyaceae</taxon>
        <taxon>Leptolyngbya group</taxon>
        <taxon>Leptolyngbya</taxon>
    </lineage>
</organism>
<dbReference type="RefSeq" id="WP_190707268.1">
    <property type="nucleotide sequence ID" value="NZ_JAMPKX010000024.1"/>
</dbReference>
<accession>A0ABV0KBS4</accession>
<proteinExistence type="predicted"/>
<protein>
    <submittedName>
        <fullName evidence="1">Uncharacterized protein</fullName>
    </submittedName>
</protein>
<keyword evidence="2" id="KW-1185">Reference proteome</keyword>
<comment type="caution">
    <text evidence="1">The sequence shown here is derived from an EMBL/GenBank/DDBJ whole genome shotgun (WGS) entry which is preliminary data.</text>
</comment>
<dbReference type="Proteomes" id="UP001482513">
    <property type="component" value="Unassembled WGS sequence"/>
</dbReference>
<evidence type="ECO:0000313" key="1">
    <source>
        <dbReference type="EMBL" id="MEP0950230.1"/>
    </source>
</evidence>